<feature type="compositionally biased region" description="Basic and acidic residues" evidence="3">
    <location>
        <begin position="279"/>
        <end position="293"/>
    </location>
</feature>
<keyword evidence="5" id="KW-1185">Reference proteome</keyword>
<accession>A0A4S4LV42</accession>
<dbReference type="Proteomes" id="UP000310158">
    <property type="component" value="Unassembled WGS sequence"/>
</dbReference>
<evidence type="ECO:0000256" key="3">
    <source>
        <dbReference type="SAM" id="MobiDB-lite"/>
    </source>
</evidence>
<dbReference type="PANTHER" id="PTHR14097">
    <property type="entry name" value="OXIDOREDUCTASE HTATIP2"/>
    <property type="match status" value="1"/>
</dbReference>
<dbReference type="PANTHER" id="PTHR14097:SF7">
    <property type="entry name" value="OXIDOREDUCTASE HTATIP2"/>
    <property type="match status" value="1"/>
</dbReference>
<feature type="region of interest" description="Disordered" evidence="3">
    <location>
        <begin position="178"/>
        <end position="293"/>
    </location>
</feature>
<feature type="compositionally biased region" description="Low complexity" evidence="3">
    <location>
        <begin position="39"/>
        <end position="63"/>
    </location>
</feature>
<gene>
    <name evidence="4" type="ORF">EW146_g4425</name>
</gene>
<evidence type="ECO:0000256" key="2">
    <source>
        <dbReference type="ARBA" id="ARBA00006617"/>
    </source>
</evidence>
<dbReference type="InterPro" id="IPR036291">
    <property type="entry name" value="NAD(P)-bd_dom_sf"/>
</dbReference>
<dbReference type="EMBL" id="SGPL01000171">
    <property type="protein sequence ID" value="THH16165.1"/>
    <property type="molecule type" value="Genomic_DNA"/>
</dbReference>
<comment type="subcellular location">
    <subcellularLocation>
        <location evidence="1">Mitochondrion outer membrane</location>
        <topology evidence="1">Peripheral membrane protein</topology>
    </subcellularLocation>
</comment>
<evidence type="ECO:0000256" key="1">
    <source>
        <dbReference type="ARBA" id="ARBA00004450"/>
    </source>
</evidence>
<organism evidence="4 5">
    <name type="scientific">Bondarzewia mesenterica</name>
    <dbReference type="NCBI Taxonomy" id="1095465"/>
    <lineage>
        <taxon>Eukaryota</taxon>
        <taxon>Fungi</taxon>
        <taxon>Dikarya</taxon>
        <taxon>Basidiomycota</taxon>
        <taxon>Agaricomycotina</taxon>
        <taxon>Agaricomycetes</taxon>
        <taxon>Russulales</taxon>
        <taxon>Bondarzewiaceae</taxon>
        <taxon>Bondarzewia</taxon>
    </lineage>
</organism>
<feature type="compositionally biased region" description="Polar residues" evidence="3">
    <location>
        <begin position="195"/>
        <end position="205"/>
    </location>
</feature>
<dbReference type="GO" id="GO:0005741">
    <property type="term" value="C:mitochondrial outer membrane"/>
    <property type="evidence" value="ECO:0007669"/>
    <property type="project" value="UniProtKB-SubCell"/>
</dbReference>
<reference evidence="4 5" key="1">
    <citation type="submission" date="2019-02" db="EMBL/GenBank/DDBJ databases">
        <title>Genome sequencing of the rare red list fungi Bondarzewia mesenterica.</title>
        <authorList>
            <person name="Buettner E."/>
            <person name="Kellner H."/>
        </authorList>
    </citation>
    <scope>NUCLEOTIDE SEQUENCE [LARGE SCALE GENOMIC DNA]</scope>
    <source>
        <strain evidence="4 5">DSM 108281</strain>
    </source>
</reference>
<proteinExistence type="inferred from homology"/>
<evidence type="ECO:0000313" key="4">
    <source>
        <dbReference type="EMBL" id="THH16165.1"/>
    </source>
</evidence>
<comment type="similarity">
    <text evidence="2">Belongs to the FMP52 family.</text>
</comment>
<dbReference type="OrthoDB" id="430436at2759"/>
<protein>
    <recommendedName>
        <fullName evidence="6">NAD(P)-binding domain-containing protein</fullName>
    </recommendedName>
</protein>
<evidence type="ECO:0000313" key="5">
    <source>
        <dbReference type="Proteomes" id="UP000310158"/>
    </source>
</evidence>
<feature type="region of interest" description="Disordered" evidence="3">
    <location>
        <begin position="32"/>
        <end position="65"/>
    </location>
</feature>
<dbReference type="AlphaFoldDB" id="A0A4S4LV42"/>
<evidence type="ECO:0008006" key="6">
    <source>
        <dbReference type="Google" id="ProtNLM"/>
    </source>
</evidence>
<name>A0A4S4LV42_9AGAM</name>
<dbReference type="Gene3D" id="3.40.50.720">
    <property type="entry name" value="NAD(P)-binding Rossmann-like Domain"/>
    <property type="match status" value="1"/>
</dbReference>
<dbReference type="SUPFAM" id="SSF51735">
    <property type="entry name" value="NAD(P)-binding Rossmann-fold domains"/>
    <property type="match status" value="1"/>
</dbReference>
<dbReference type="GO" id="GO:0051170">
    <property type="term" value="P:import into nucleus"/>
    <property type="evidence" value="ECO:0007669"/>
    <property type="project" value="TreeGrafter"/>
</dbReference>
<sequence>MSDWRKYGTAVYAGLQNQDVFNQLWPTDGSWHSSPGKASLVGVSPSGWSSPSSSSSTTPPLSSRMMDDYASLEEPNSVGTEADSRTLKRTYVEGVPSHYAHLPPILSLVTESTACWFVLPLASTSSRIRLLIETPQLQLPPALDTNGYGFSDSNESDVNGRRDVLLVVARLPDTLMLSAAGPSSQMPTQKRKRSCPSTTAQTEGMGSTGREISGVTYARPKPTMESARIEKCRKTFSRTDARTQHERTHSHAPKSQQQPKPKQRRAAVKSEIKGSGPCRKTDKRAVEREADEDMSRDGLSMDFKGLSMGRTRSFGCFGLFRQWRPSTAVDVAVDDDADQSESNKGAQRALQSQIYHEAPARVRFAGYIMSCGKANYIPADIFSDHGFDTSMLQWLGNATRDVRKRVLMVLVTQHIYDDIAPRRASGQSALLIGATGATGKHLLRELLASPHFTRVGEAGRRVTPPEQLPSGADGKLEQKVVDFEKIDQAGLRDGKWDVVFITLGTSLKNAGSKEMFEKIDREYVVNAAKAARTDDANQRLVYCSAGVADAHSYALYSRSKGLTEQALVSIDYGDTLIYRPGYLKNAVRPGFRPLEAIAAPVIGLLSYVSNNLEIDVSALAKSMRIGGQLGSANLPAVAAPSRESFEGKPFTAIGNKGALLLARENL</sequence>
<feature type="compositionally biased region" description="Basic and acidic residues" evidence="3">
    <location>
        <begin position="227"/>
        <end position="249"/>
    </location>
</feature>
<comment type="caution">
    <text evidence="4">The sequence shown here is derived from an EMBL/GenBank/DDBJ whole genome shotgun (WGS) entry which is preliminary data.</text>
</comment>